<keyword evidence="5" id="KW-1185">Reference proteome</keyword>
<comment type="similarity">
    <text evidence="2">Belongs to the AB hydrolase superfamily. FUS2 hydrolase family.</text>
</comment>
<comment type="caution">
    <text evidence="4">The sequence shown here is derived from an EMBL/GenBank/DDBJ whole genome shotgun (WGS) entry which is preliminary data.</text>
</comment>
<dbReference type="InterPro" id="IPR050261">
    <property type="entry name" value="FrsA_esterase"/>
</dbReference>
<dbReference type="Gene3D" id="3.40.50.1820">
    <property type="entry name" value="alpha/beta hydrolase"/>
    <property type="match status" value="1"/>
</dbReference>
<evidence type="ECO:0000259" key="3">
    <source>
        <dbReference type="Pfam" id="PF12697"/>
    </source>
</evidence>
<dbReference type="AlphaFoldDB" id="A0A9X2J0E2"/>
<protein>
    <submittedName>
        <fullName evidence="4">Alpha/beta fold hydrolase</fullName>
    </submittedName>
</protein>
<gene>
    <name evidence="4" type="ORF">NDR86_33735</name>
</gene>
<dbReference type="RefSeq" id="WP_251917974.1">
    <property type="nucleotide sequence ID" value="NZ_JAMRXG010000022.1"/>
</dbReference>
<sequence length="307" mass="32977">MTRVQRRCDVSFDSQGTGIAGWVYRPAAATTPSPVLVMAHGLGAVKEMRLDAFAERFADAGITVLVFDYRHFGASDGTPRQLLSIRRQLDDWQAAIAYARKIEGVDASRVALFGTSFSGGHVLRAALHDGHIAAVVSQCPFTDGPASTPTIGPRAMTAVTARALADLAAAALGRSPVKVPLTALPNHTALMNAADVVPGYSAMIPASVQHPNYVAARIGLSLPFYRPGRALETLRCPVFLAVCTEDSVAPAQRTLRYARKGGANIEVREYSAGHFDVYLPPTFETVVADEIRFLRRHLDLTGVHSDQ</sequence>
<accession>A0A9X2J0E2</accession>
<dbReference type="InterPro" id="IPR029058">
    <property type="entry name" value="AB_hydrolase_fold"/>
</dbReference>
<dbReference type="SUPFAM" id="SSF53474">
    <property type="entry name" value="alpha/beta-Hydrolases"/>
    <property type="match status" value="1"/>
</dbReference>
<dbReference type="Proteomes" id="UP001139157">
    <property type="component" value="Unassembled WGS sequence"/>
</dbReference>
<dbReference type="GO" id="GO:0052689">
    <property type="term" value="F:carboxylic ester hydrolase activity"/>
    <property type="evidence" value="ECO:0007669"/>
    <property type="project" value="UniProtKB-ARBA"/>
</dbReference>
<reference evidence="4" key="1">
    <citation type="submission" date="2022-06" db="EMBL/GenBank/DDBJ databases">
        <title>Novel species in genus nocardia.</title>
        <authorList>
            <person name="Li F."/>
        </authorList>
    </citation>
    <scope>NUCLEOTIDE SEQUENCE</scope>
    <source>
        <strain evidence="4">CDC141</strain>
    </source>
</reference>
<proteinExistence type="inferred from homology"/>
<feature type="domain" description="AB hydrolase-1" evidence="3">
    <location>
        <begin position="36"/>
        <end position="278"/>
    </location>
</feature>
<dbReference type="PANTHER" id="PTHR22946">
    <property type="entry name" value="DIENELACTONE HYDROLASE DOMAIN-CONTAINING PROTEIN-RELATED"/>
    <property type="match status" value="1"/>
</dbReference>
<dbReference type="EMBL" id="JAMRXG010000022">
    <property type="protein sequence ID" value="MCM6778463.1"/>
    <property type="molecule type" value="Genomic_DNA"/>
</dbReference>
<organism evidence="4 5">
    <name type="scientific">Nocardia pulmonis</name>
    <dbReference type="NCBI Taxonomy" id="2951408"/>
    <lineage>
        <taxon>Bacteria</taxon>
        <taxon>Bacillati</taxon>
        <taxon>Actinomycetota</taxon>
        <taxon>Actinomycetes</taxon>
        <taxon>Mycobacteriales</taxon>
        <taxon>Nocardiaceae</taxon>
        <taxon>Nocardia</taxon>
    </lineage>
</organism>
<evidence type="ECO:0000256" key="1">
    <source>
        <dbReference type="ARBA" id="ARBA00022801"/>
    </source>
</evidence>
<evidence type="ECO:0000256" key="2">
    <source>
        <dbReference type="ARBA" id="ARBA00038115"/>
    </source>
</evidence>
<name>A0A9X2J0E2_9NOCA</name>
<keyword evidence="1 4" id="KW-0378">Hydrolase</keyword>
<dbReference type="InterPro" id="IPR000073">
    <property type="entry name" value="AB_hydrolase_1"/>
</dbReference>
<dbReference type="Gene3D" id="1.10.10.800">
    <property type="match status" value="1"/>
</dbReference>
<dbReference type="PANTHER" id="PTHR22946:SF9">
    <property type="entry name" value="POLYKETIDE TRANSFERASE AF380"/>
    <property type="match status" value="1"/>
</dbReference>
<evidence type="ECO:0000313" key="5">
    <source>
        <dbReference type="Proteomes" id="UP001139157"/>
    </source>
</evidence>
<dbReference type="Pfam" id="PF12697">
    <property type="entry name" value="Abhydrolase_6"/>
    <property type="match status" value="1"/>
</dbReference>
<evidence type="ECO:0000313" key="4">
    <source>
        <dbReference type="EMBL" id="MCM6778463.1"/>
    </source>
</evidence>